<keyword evidence="8 10" id="KW-0443">Lipid metabolism</keyword>
<comment type="subcellular location">
    <subcellularLocation>
        <location evidence="1 10">Endoplasmic reticulum membrane</location>
        <topology evidence="1 10">Multi-pass membrane protein</topology>
    </subcellularLocation>
    <subcellularLocation>
        <location evidence="10">Golgi apparatus membrane</location>
        <topology evidence="10">Multi-pass membrane protein</topology>
    </subcellularLocation>
</comment>
<dbReference type="AlphaFoldDB" id="A0A9N9IVN0"/>
<dbReference type="Pfam" id="PF04161">
    <property type="entry name" value="Arv1"/>
    <property type="match status" value="1"/>
</dbReference>
<dbReference type="GO" id="GO:0000139">
    <property type="term" value="C:Golgi membrane"/>
    <property type="evidence" value="ECO:0007669"/>
    <property type="project" value="UniProtKB-SubCell"/>
</dbReference>
<keyword evidence="10" id="KW-0333">Golgi apparatus</keyword>
<dbReference type="GO" id="GO:0006665">
    <property type="term" value="P:sphingolipid metabolic process"/>
    <property type="evidence" value="ECO:0007669"/>
    <property type="project" value="UniProtKB-UniRule"/>
</dbReference>
<evidence type="ECO:0000256" key="7">
    <source>
        <dbReference type="ARBA" id="ARBA00023055"/>
    </source>
</evidence>
<proteinExistence type="inferred from homology"/>
<evidence type="ECO:0000256" key="9">
    <source>
        <dbReference type="ARBA" id="ARBA00023136"/>
    </source>
</evidence>
<keyword evidence="7 10" id="KW-0445">Lipid transport</keyword>
<keyword evidence="4" id="KW-0812">Transmembrane</keyword>
<evidence type="ECO:0000256" key="8">
    <source>
        <dbReference type="ARBA" id="ARBA00023098"/>
    </source>
</evidence>
<comment type="caution">
    <text evidence="11">The sequence shown here is derived from an EMBL/GenBank/DDBJ whole genome shotgun (WGS) entry which is preliminary data.</text>
</comment>
<organism evidence="11 12">
    <name type="scientific">Cetraspora pellucida</name>
    <dbReference type="NCBI Taxonomy" id="1433469"/>
    <lineage>
        <taxon>Eukaryota</taxon>
        <taxon>Fungi</taxon>
        <taxon>Fungi incertae sedis</taxon>
        <taxon>Mucoromycota</taxon>
        <taxon>Glomeromycotina</taxon>
        <taxon>Glomeromycetes</taxon>
        <taxon>Diversisporales</taxon>
        <taxon>Gigasporaceae</taxon>
        <taxon>Cetraspora</taxon>
    </lineage>
</organism>
<evidence type="ECO:0000256" key="3">
    <source>
        <dbReference type="ARBA" id="ARBA00022448"/>
    </source>
</evidence>
<evidence type="ECO:0000256" key="4">
    <source>
        <dbReference type="ARBA" id="ARBA00022692"/>
    </source>
</evidence>
<dbReference type="InterPro" id="IPR007290">
    <property type="entry name" value="Arv1"/>
</dbReference>
<evidence type="ECO:0000256" key="5">
    <source>
        <dbReference type="ARBA" id="ARBA00022824"/>
    </source>
</evidence>
<dbReference type="GO" id="GO:0016125">
    <property type="term" value="P:sterol metabolic process"/>
    <property type="evidence" value="ECO:0007669"/>
    <property type="project" value="UniProtKB-UniRule"/>
</dbReference>
<gene>
    <name evidence="11" type="ORF">CPELLU_LOCUS14744</name>
</gene>
<dbReference type="GO" id="GO:0097036">
    <property type="term" value="P:regulation of plasma membrane sterol distribution"/>
    <property type="evidence" value="ECO:0007669"/>
    <property type="project" value="UniProtKB-UniRule"/>
</dbReference>
<evidence type="ECO:0000256" key="6">
    <source>
        <dbReference type="ARBA" id="ARBA00022989"/>
    </source>
</evidence>
<evidence type="ECO:0000313" key="11">
    <source>
        <dbReference type="EMBL" id="CAG8751712.1"/>
    </source>
</evidence>
<protein>
    <recommendedName>
        <fullName evidence="10">Protein ARV</fullName>
    </recommendedName>
</protein>
<dbReference type="EMBL" id="CAJVQA010018015">
    <property type="protein sequence ID" value="CAG8751712.1"/>
    <property type="molecule type" value="Genomic_DNA"/>
</dbReference>
<sequence length="140" mass="16084">MSGDLDNDRITFETTVYLYFFLTLNFNNSKMPICVECGVPVANLYTEYSTGIIRLTHCVFEKEKQNHKSCIGQFPNSVPLICLEFVVLQFGIRLAVFLYISDKYAIVNVPGHRLLQIIWNHGIRISYESIGTNVFHRGDK</sequence>
<keyword evidence="10" id="KW-0746">Sphingolipid metabolism</keyword>
<comment type="function">
    <text evidence="10">Mediator of sterol homeostasis involved in sterol uptake, trafficking and distribution into membranes.</text>
</comment>
<evidence type="ECO:0000256" key="10">
    <source>
        <dbReference type="RuleBase" id="RU368065"/>
    </source>
</evidence>
<evidence type="ECO:0000313" key="12">
    <source>
        <dbReference type="Proteomes" id="UP000789759"/>
    </source>
</evidence>
<keyword evidence="3 10" id="KW-0813">Transport</keyword>
<comment type="function">
    <text evidence="10">Regulates also the sphingolipid metabolism.</text>
</comment>
<dbReference type="Proteomes" id="UP000789759">
    <property type="component" value="Unassembled WGS sequence"/>
</dbReference>
<dbReference type="GO" id="GO:0005789">
    <property type="term" value="C:endoplasmic reticulum membrane"/>
    <property type="evidence" value="ECO:0007669"/>
    <property type="project" value="UniProtKB-SubCell"/>
</dbReference>
<keyword evidence="6" id="KW-1133">Transmembrane helix</keyword>
<keyword evidence="12" id="KW-1185">Reference proteome</keyword>
<keyword evidence="5 10" id="KW-0256">Endoplasmic reticulum</keyword>
<dbReference type="OrthoDB" id="2192830at2759"/>
<keyword evidence="9" id="KW-0472">Membrane</keyword>
<name>A0A9N9IVN0_9GLOM</name>
<evidence type="ECO:0000256" key="2">
    <source>
        <dbReference type="ARBA" id="ARBA00009187"/>
    </source>
</evidence>
<evidence type="ECO:0000256" key="1">
    <source>
        <dbReference type="ARBA" id="ARBA00004477"/>
    </source>
</evidence>
<reference evidence="11" key="1">
    <citation type="submission" date="2021-06" db="EMBL/GenBank/DDBJ databases">
        <authorList>
            <person name="Kallberg Y."/>
            <person name="Tangrot J."/>
            <person name="Rosling A."/>
        </authorList>
    </citation>
    <scope>NUCLEOTIDE SEQUENCE</scope>
    <source>
        <strain evidence="11">FL966</strain>
    </source>
</reference>
<comment type="similarity">
    <text evidence="2 10">Belongs to the ARV1 family.</text>
</comment>
<dbReference type="GO" id="GO:0032366">
    <property type="term" value="P:intracellular sterol transport"/>
    <property type="evidence" value="ECO:0007669"/>
    <property type="project" value="UniProtKB-UniRule"/>
</dbReference>
<accession>A0A9N9IVN0</accession>